<comment type="cofactor">
    <cofactor evidence="1 5">
        <name>pyridoxal 5'-phosphate</name>
        <dbReference type="ChEBI" id="CHEBI:597326"/>
    </cofactor>
</comment>
<name>A0A1M7NHL5_9BACT</name>
<dbReference type="Gene3D" id="3.40.640.10">
    <property type="entry name" value="Type I PLP-dependent aspartate aminotransferase-like (Major domain)"/>
    <property type="match status" value="1"/>
</dbReference>
<evidence type="ECO:0000313" key="6">
    <source>
        <dbReference type="EMBL" id="SHN03230.1"/>
    </source>
</evidence>
<dbReference type="OrthoDB" id="634606at2"/>
<dbReference type="RefSeq" id="WP_073094554.1">
    <property type="nucleotide sequence ID" value="NZ_FRCY01000005.1"/>
</dbReference>
<protein>
    <submittedName>
        <fullName evidence="6">Cystathionine gamma-synthase</fullName>
    </submittedName>
</protein>
<dbReference type="InterPro" id="IPR015422">
    <property type="entry name" value="PyrdxlP-dep_Trfase_small"/>
</dbReference>
<reference evidence="6 7" key="1">
    <citation type="submission" date="2016-11" db="EMBL/GenBank/DDBJ databases">
        <authorList>
            <person name="Jaros S."/>
            <person name="Januszkiewicz K."/>
            <person name="Wedrychowicz H."/>
        </authorList>
    </citation>
    <scope>NUCLEOTIDE SEQUENCE [LARGE SCALE GENOMIC DNA]</scope>
    <source>
        <strain evidence="6 7">CGMCC 1.6102</strain>
    </source>
</reference>
<dbReference type="FunFam" id="3.40.640.10:FF:000046">
    <property type="entry name" value="Cystathionine gamma-lyase"/>
    <property type="match status" value="1"/>
</dbReference>
<accession>A0A1M7NHL5</accession>
<comment type="similarity">
    <text evidence="2 5">Belongs to the trans-sulfuration enzymes family.</text>
</comment>
<keyword evidence="3 4" id="KW-0663">Pyridoxal phosphate</keyword>
<dbReference type="GO" id="GO:0004123">
    <property type="term" value="F:cystathionine gamma-lyase activity"/>
    <property type="evidence" value="ECO:0007669"/>
    <property type="project" value="TreeGrafter"/>
</dbReference>
<evidence type="ECO:0000256" key="3">
    <source>
        <dbReference type="ARBA" id="ARBA00022898"/>
    </source>
</evidence>
<dbReference type="PANTHER" id="PTHR11808">
    <property type="entry name" value="TRANS-SULFURATION ENZYME FAMILY MEMBER"/>
    <property type="match status" value="1"/>
</dbReference>
<dbReference type="SUPFAM" id="SSF53383">
    <property type="entry name" value="PLP-dependent transferases"/>
    <property type="match status" value="1"/>
</dbReference>
<dbReference type="CDD" id="cd00614">
    <property type="entry name" value="CGS_like"/>
    <property type="match status" value="1"/>
</dbReference>
<evidence type="ECO:0000256" key="4">
    <source>
        <dbReference type="PIRSR" id="PIRSR001434-2"/>
    </source>
</evidence>
<dbReference type="GO" id="GO:0019343">
    <property type="term" value="P:cysteine biosynthetic process via cystathionine"/>
    <property type="evidence" value="ECO:0007669"/>
    <property type="project" value="TreeGrafter"/>
</dbReference>
<proteinExistence type="inferred from homology"/>
<evidence type="ECO:0000256" key="2">
    <source>
        <dbReference type="ARBA" id="ARBA00009077"/>
    </source>
</evidence>
<evidence type="ECO:0000256" key="5">
    <source>
        <dbReference type="RuleBase" id="RU362118"/>
    </source>
</evidence>
<dbReference type="Pfam" id="PF01053">
    <property type="entry name" value="Cys_Met_Meta_PP"/>
    <property type="match status" value="1"/>
</dbReference>
<dbReference type="GO" id="GO:0005737">
    <property type="term" value="C:cytoplasm"/>
    <property type="evidence" value="ECO:0007669"/>
    <property type="project" value="TreeGrafter"/>
</dbReference>
<sequence length="368" mass="39915">MKLETKAVHGGNQVSDPTKPVIQPITLSSTFGHQEDSMVYSRLDNPNRKSLENVMSALENGADAAAFSSGNAAANAVFQALPADAHIIAPDDMYHGLKTLLLNVFKHKIAVDFVDLTKPESVAAAIRTNTRLLWIETPSNPLLKISDIQTLSGLAKENGIMVACDSTFASPVFQQPISLGADLVMHSNTKYIGGHSDIIGGILITKEQNSFWQQIRDVQALGGAVPSPFDTYFLCRSIKTLPYRMQAHAANAAKIAEYLNGHQSVEKVYYPGLTEHEGHRIASSQMQGFGGMLSFVIKGTADDADKFIDKLRYFTNATSLGGVESLIERRSRVQGVTPGIPEQLIRMSVGIENIGDLLEDLEQGLSGF</sequence>
<organism evidence="6 7">
    <name type="scientific">Cyclobacterium lianum</name>
    <dbReference type="NCBI Taxonomy" id="388280"/>
    <lineage>
        <taxon>Bacteria</taxon>
        <taxon>Pseudomonadati</taxon>
        <taxon>Bacteroidota</taxon>
        <taxon>Cytophagia</taxon>
        <taxon>Cytophagales</taxon>
        <taxon>Cyclobacteriaceae</taxon>
        <taxon>Cyclobacterium</taxon>
    </lineage>
</organism>
<dbReference type="PIRSF" id="PIRSF001434">
    <property type="entry name" value="CGS"/>
    <property type="match status" value="1"/>
</dbReference>
<dbReference type="PANTHER" id="PTHR11808:SF15">
    <property type="entry name" value="CYSTATHIONINE GAMMA-LYASE"/>
    <property type="match status" value="1"/>
</dbReference>
<dbReference type="GO" id="GO:0030170">
    <property type="term" value="F:pyridoxal phosphate binding"/>
    <property type="evidence" value="ECO:0007669"/>
    <property type="project" value="InterPro"/>
</dbReference>
<gene>
    <name evidence="6" type="ORF">SAMN04488057_105332</name>
</gene>
<evidence type="ECO:0000313" key="7">
    <source>
        <dbReference type="Proteomes" id="UP000184513"/>
    </source>
</evidence>
<keyword evidence="7" id="KW-1185">Reference proteome</keyword>
<dbReference type="Gene3D" id="3.90.1150.10">
    <property type="entry name" value="Aspartate Aminotransferase, domain 1"/>
    <property type="match status" value="1"/>
</dbReference>
<feature type="modified residue" description="N6-(pyridoxal phosphate)lysine" evidence="4">
    <location>
        <position position="190"/>
    </location>
</feature>
<dbReference type="AlphaFoldDB" id="A0A1M7NHL5"/>
<dbReference type="InterPro" id="IPR000277">
    <property type="entry name" value="Cys/Met-Metab_PyrdxlP-dep_enz"/>
</dbReference>
<dbReference type="Proteomes" id="UP000184513">
    <property type="component" value="Unassembled WGS sequence"/>
</dbReference>
<dbReference type="InterPro" id="IPR015421">
    <property type="entry name" value="PyrdxlP-dep_Trfase_major"/>
</dbReference>
<dbReference type="EMBL" id="FRCY01000005">
    <property type="protein sequence ID" value="SHN03230.1"/>
    <property type="molecule type" value="Genomic_DNA"/>
</dbReference>
<dbReference type="GO" id="GO:0019346">
    <property type="term" value="P:transsulfuration"/>
    <property type="evidence" value="ECO:0007669"/>
    <property type="project" value="InterPro"/>
</dbReference>
<dbReference type="STRING" id="388280.SAMN04488057_105332"/>
<evidence type="ECO:0000256" key="1">
    <source>
        <dbReference type="ARBA" id="ARBA00001933"/>
    </source>
</evidence>
<dbReference type="InterPro" id="IPR015424">
    <property type="entry name" value="PyrdxlP-dep_Trfase"/>
</dbReference>